<evidence type="ECO:0008006" key="3">
    <source>
        <dbReference type="Google" id="ProtNLM"/>
    </source>
</evidence>
<organism evidence="1 2">
    <name type="scientific">Lentilactobacillus rapi</name>
    <dbReference type="NCBI Taxonomy" id="481723"/>
    <lineage>
        <taxon>Bacteria</taxon>
        <taxon>Bacillati</taxon>
        <taxon>Bacillota</taxon>
        <taxon>Bacilli</taxon>
        <taxon>Lactobacillales</taxon>
        <taxon>Lactobacillaceae</taxon>
        <taxon>Lentilactobacillus</taxon>
    </lineage>
</organism>
<reference evidence="1 2" key="1">
    <citation type="submission" date="2019-07" db="EMBL/GenBank/DDBJ databases">
        <title>Whole genome shotgun sequence of Lactobacillus rapi NBRC 109618.</title>
        <authorList>
            <person name="Hosoyama A."/>
            <person name="Uohara A."/>
            <person name="Ohji S."/>
            <person name="Ichikawa N."/>
        </authorList>
    </citation>
    <scope>NUCLEOTIDE SEQUENCE [LARGE SCALE GENOMIC DNA]</scope>
    <source>
        <strain evidence="1 2">NBRC 109618</strain>
    </source>
</reference>
<comment type="caution">
    <text evidence="1">The sequence shown here is derived from an EMBL/GenBank/DDBJ whole genome shotgun (WGS) entry which is preliminary data.</text>
</comment>
<dbReference type="EMBL" id="BKAM01000032">
    <property type="protein sequence ID" value="GEP72777.1"/>
    <property type="molecule type" value="Genomic_DNA"/>
</dbReference>
<gene>
    <name evidence="1" type="ORF">LRA02_16450</name>
</gene>
<sequence>MFKKVEIKNDCLVIDYPVINDILRVIFESESEMWFAYPLKKGREE</sequence>
<evidence type="ECO:0000313" key="1">
    <source>
        <dbReference type="EMBL" id="GEP72777.1"/>
    </source>
</evidence>
<name>A0A512PNJ7_9LACO</name>
<dbReference type="Proteomes" id="UP000321569">
    <property type="component" value="Unassembled WGS sequence"/>
</dbReference>
<proteinExistence type="predicted"/>
<protein>
    <recommendedName>
        <fullName evidence="3">Transposase</fullName>
    </recommendedName>
</protein>
<evidence type="ECO:0000313" key="2">
    <source>
        <dbReference type="Proteomes" id="UP000321569"/>
    </source>
</evidence>
<accession>A0A512PNJ7</accession>
<dbReference type="AlphaFoldDB" id="A0A512PNJ7"/>